<sequence>MNYLFIFLTIITSFTTMAQENPKVYHSFDSEFSATLTVVPAEDENTYYVNYNGFEHHYDGNTLLYKKFKNDIGDGYYLKLLGMPDVNFKNEGHKTVRSGTLVSYSSVYLDNDTVTKVIYSGLADIVKVNKVKEQYQVRQLNVVSKIAAKKLIEKSVSSFSTTCETNIEIDIDWRQFESQKLKTSPAKLSAYMNALENICTIDHDYLEAVQGIEKIQLIPSVVADKHQAKMSNSVLIIEIGDDVTNLPETSYKLIYDIF</sequence>
<dbReference type="EMBL" id="JBJDOT010000025">
    <property type="protein sequence ID" value="MFK3865527.1"/>
    <property type="molecule type" value="Genomic_DNA"/>
</dbReference>
<feature type="chain" id="PRO_5047503835" description="DUF4412 domain-containing protein" evidence="1">
    <location>
        <begin position="19"/>
        <end position="258"/>
    </location>
</feature>
<gene>
    <name evidence="2" type="ORF">ACI2JU_16840</name>
</gene>
<protein>
    <recommendedName>
        <fullName evidence="4">DUF4412 domain-containing protein</fullName>
    </recommendedName>
</protein>
<evidence type="ECO:0008006" key="4">
    <source>
        <dbReference type="Google" id="ProtNLM"/>
    </source>
</evidence>
<proteinExistence type="predicted"/>
<evidence type="ECO:0000313" key="2">
    <source>
        <dbReference type="EMBL" id="MFK3865527.1"/>
    </source>
</evidence>
<accession>A0ABW8L0H1</accession>
<dbReference type="RefSeq" id="WP_182717644.1">
    <property type="nucleotide sequence ID" value="NZ_JBJDOT010000025.1"/>
</dbReference>
<keyword evidence="3" id="KW-1185">Reference proteome</keyword>
<evidence type="ECO:0000313" key="3">
    <source>
        <dbReference type="Proteomes" id="UP001620262"/>
    </source>
</evidence>
<keyword evidence="1" id="KW-0732">Signal</keyword>
<evidence type="ECO:0000256" key="1">
    <source>
        <dbReference type="SAM" id="SignalP"/>
    </source>
</evidence>
<dbReference type="Proteomes" id="UP001620262">
    <property type="component" value="Unassembled WGS sequence"/>
</dbReference>
<organism evidence="2 3">
    <name type="scientific">Pseudoalteromonas rhizosphaerae</name>
    <dbReference type="NCBI Taxonomy" id="2518973"/>
    <lineage>
        <taxon>Bacteria</taxon>
        <taxon>Pseudomonadati</taxon>
        <taxon>Pseudomonadota</taxon>
        <taxon>Gammaproteobacteria</taxon>
        <taxon>Alteromonadales</taxon>
        <taxon>Pseudoalteromonadaceae</taxon>
        <taxon>Pseudoalteromonas</taxon>
    </lineage>
</organism>
<comment type="caution">
    <text evidence="2">The sequence shown here is derived from an EMBL/GenBank/DDBJ whole genome shotgun (WGS) entry which is preliminary data.</text>
</comment>
<name>A0ABW8L0H1_9GAMM</name>
<feature type="signal peptide" evidence="1">
    <location>
        <begin position="1"/>
        <end position="18"/>
    </location>
</feature>
<reference evidence="2 3" key="1">
    <citation type="submission" date="2024-11" db="EMBL/GenBank/DDBJ databases">
        <title>The Natural Products Discovery Center: Release of the First 8490 Sequenced Strains for Exploring Actinobacteria Biosynthetic Diversity.</title>
        <authorList>
            <person name="Kalkreuter E."/>
            <person name="Kautsar S.A."/>
            <person name="Yang D."/>
            <person name="Bader C.D."/>
            <person name="Teijaro C.N."/>
            <person name="Fluegel L."/>
            <person name="Davis C.M."/>
            <person name="Simpson J.R."/>
            <person name="Lauterbach L."/>
            <person name="Steele A.D."/>
            <person name="Gui C."/>
            <person name="Meng S."/>
            <person name="Li G."/>
            <person name="Viehrig K."/>
            <person name="Ye F."/>
            <person name="Su P."/>
            <person name="Kiefer A.F."/>
            <person name="Nichols A."/>
            <person name="Cepeda A.J."/>
            <person name="Yan W."/>
            <person name="Fan B."/>
            <person name="Jiang Y."/>
            <person name="Adhikari A."/>
            <person name="Zheng C.-J."/>
            <person name="Schuster L."/>
            <person name="Cowan T.M."/>
            <person name="Smanski M.J."/>
            <person name="Chevrette M.G."/>
            <person name="De Carvalho L.P.S."/>
            <person name="Shen B."/>
        </authorList>
    </citation>
    <scope>NUCLEOTIDE SEQUENCE [LARGE SCALE GENOMIC DNA]</scope>
    <source>
        <strain evidence="2 3">NPDC078403</strain>
    </source>
</reference>